<dbReference type="STRING" id="172713.GCA_001705305_02975"/>
<accession>A0A222WFZ9</accession>
<proteinExistence type="predicted"/>
<sequence length="80" mass="9074">MYLSHRAEGEGDSLAPLPLQGWVHLGAELMIFGLATAALFRSERYLWAIILAGTFIVNRLLMQWWGQKWLKSSKKADPES</sequence>
<evidence type="ECO:0008006" key="4">
    <source>
        <dbReference type="Google" id="ProtNLM"/>
    </source>
</evidence>
<gene>
    <name evidence="2" type="ORF">B4V02_00750</name>
</gene>
<dbReference type="EMBL" id="CP020028">
    <property type="protein sequence ID" value="ASR45340.1"/>
    <property type="molecule type" value="Genomic_DNA"/>
</dbReference>
<keyword evidence="1" id="KW-1133">Transmembrane helix</keyword>
<dbReference type="AlphaFoldDB" id="A0A222WFZ9"/>
<protein>
    <recommendedName>
        <fullName evidence="4">DUF2568 domain-containing protein</fullName>
    </recommendedName>
</protein>
<keyword evidence="3" id="KW-1185">Reference proteome</keyword>
<feature type="transmembrane region" description="Helical" evidence="1">
    <location>
        <begin position="46"/>
        <end position="65"/>
    </location>
</feature>
<dbReference type="Proteomes" id="UP000214666">
    <property type="component" value="Chromosome"/>
</dbReference>
<organism evidence="2 3">
    <name type="scientific">Paenibacillus kribbensis</name>
    <dbReference type="NCBI Taxonomy" id="172713"/>
    <lineage>
        <taxon>Bacteria</taxon>
        <taxon>Bacillati</taxon>
        <taxon>Bacillota</taxon>
        <taxon>Bacilli</taxon>
        <taxon>Bacillales</taxon>
        <taxon>Paenibacillaceae</taxon>
        <taxon>Paenibacillus</taxon>
    </lineage>
</organism>
<keyword evidence="1" id="KW-0472">Membrane</keyword>
<evidence type="ECO:0000256" key="1">
    <source>
        <dbReference type="SAM" id="Phobius"/>
    </source>
</evidence>
<name>A0A222WFZ9_9BACL</name>
<evidence type="ECO:0000313" key="3">
    <source>
        <dbReference type="Proteomes" id="UP000214666"/>
    </source>
</evidence>
<keyword evidence="1" id="KW-0812">Transmembrane</keyword>
<dbReference type="KEGG" id="pkb:B4V02_00750"/>
<evidence type="ECO:0000313" key="2">
    <source>
        <dbReference type="EMBL" id="ASR45340.1"/>
    </source>
</evidence>
<reference evidence="2 3" key="1">
    <citation type="submission" date="2017-03" db="EMBL/GenBank/DDBJ databases">
        <title>Complete genome sequence of Paenibacillus Kribbensis producing bioflocculants.</title>
        <authorList>
            <person name="Lee H.-G."/>
            <person name="Oh H.-M."/>
        </authorList>
    </citation>
    <scope>NUCLEOTIDE SEQUENCE [LARGE SCALE GENOMIC DNA]</scope>
    <source>
        <strain evidence="2 3">AM49</strain>
    </source>
</reference>
<feature type="transmembrane region" description="Helical" evidence="1">
    <location>
        <begin position="21"/>
        <end position="40"/>
    </location>
</feature>